<dbReference type="SFLD" id="SFLDS00003">
    <property type="entry name" value="Haloacid_Dehalogenase"/>
    <property type="match status" value="1"/>
</dbReference>
<dbReference type="AlphaFoldDB" id="A0A6J7GRX1"/>
<dbReference type="GO" id="GO:0008967">
    <property type="term" value="F:phosphoglycolate phosphatase activity"/>
    <property type="evidence" value="ECO:0007669"/>
    <property type="project" value="TreeGrafter"/>
</dbReference>
<organism evidence="1">
    <name type="scientific">freshwater metagenome</name>
    <dbReference type="NCBI Taxonomy" id="449393"/>
    <lineage>
        <taxon>unclassified sequences</taxon>
        <taxon>metagenomes</taxon>
        <taxon>ecological metagenomes</taxon>
    </lineage>
</organism>
<proteinExistence type="predicted"/>
<protein>
    <submittedName>
        <fullName evidence="1">Unannotated protein</fullName>
    </submittedName>
</protein>
<dbReference type="InterPro" id="IPR050155">
    <property type="entry name" value="HAD-like_hydrolase_sf"/>
</dbReference>
<dbReference type="EMBL" id="CAFBMR010000011">
    <property type="protein sequence ID" value="CAB4907090.1"/>
    <property type="molecule type" value="Genomic_DNA"/>
</dbReference>
<evidence type="ECO:0000313" key="1">
    <source>
        <dbReference type="EMBL" id="CAB4907090.1"/>
    </source>
</evidence>
<dbReference type="Gene3D" id="3.40.50.1000">
    <property type="entry name" value="HAD superfamily/HAD-like"/>
    <property type="match status" value="1"/>
</dbReference>
<dbReference type="GO" id="GO:0006281">
    <property type="term" value="P:DNA repair"/>
    <property type="evidence" value="ECO:0007669"/>
    <property type="project" value="TreeGrafter"/>
</dbReference>
<sequence>MPTPLRLACLDIAGTTVSDDGLVMAAFIRALERTDIPLTSPTLEYVTATMGQSKIQVFTAITGEVARAHHANSAFEAAYAELVAGGVASLIPGAFEALSEMRELGMKICLTTGFAPATRDLLVDALDLRAQVDLVISPQDTPAGRGRPAPDMILTALMLLDIDSVDHVAVAGDTASDIHAGLNSGASVVAGVLTGMHDEPTLRSAGPTHILTSIAELPDVCRAVR</sequence>
<dbReference type="GO" id="GO:0005829">
    <property type="term" value="C:cytosol"/>
    <property type="evidence" value="ECO:0007669"/>
    <property type="project" value="TreeGrafter"/>
</dbReference>
<dbReference type="InterPro" id="IPR023214">
    <property type="entry name" value="HAD_sf"/>
</dbReference>
<dbReference type="Pfam" id="PF00702">
    <property type="entry name" value="Hydrolase"/>
    <property type="match status" value="1"/>
</dbReference>
<dbReference type="InterPro" id="IPR036412">
    <property type="entry name" value="HAD-like_sf"/>
</dbReference>
<reference evidence="1" key="1">
    <citation type="submission" date="2020-05" db="EMBL/GenBank/DDBJ databases">
        <authorList>
            <person name="Chiriac C."/>
            <person name="Salcher M."/>
            <person name="Ghai R."/>
            <person name="Kavagutti S V."/>
        </authorList>
    </citation>
    <scope>NUCLEOTIDE SEQUENCE</scope>
</reference>
<dbReference type="SUPFAM" id="SSF56784">
    <property type="entry name" value="HAD-like"/>
    <property type="match status" value="1"/>
</dbReference>
<accession>A0A6J7GRX1</accession>
<gene>
    <name evidence="1" type="ORF">UFOPK3610_00511</name>
</gene>
<dbReference type="PANTHER" id="PTHR43434:SF19">
    <property type="entry name" value="PHOSPHONOACETALDEHYDE HYDROLASE"/>
    <property type="match status" value="1"/>
</dbReference>
<dbReference type="PANTHER" id="PTHR43434">
    <property type="entry name" value="PHOSPHOGLYCOLATE PHOSPHATASE"/>
    <property type="match status" value="1"/>
</dbReference>
<name>A0A6J7GRX1_9ZZZZ</name>
<dbReference type="SFLD" id="SFLDG01129">
    <property type="entry name" value="C1.5:_HAD__Beta-PGM__Phosphata"/>
    <property type="match status" value="1"/>
</dbReference>